<dbReference type="PROSITE" id="PS51123">
    <property type="entry name" value="OMPA_2"/>
    <property type="match status" value="1"/>
</dbReference>
<dbReference type="EMBL" id="JAMFLX010000006">
    <property type="protein sequence ID" value="MCL6269539.1"/>
    <property type="molecule type" value="Genomic_DNA"/>
</dbReference>
<dbReference type="RefSeq" id="WP_249698578.1">
    <property type="nucleotide sequence ID" value="NZ_JAMFLX010000006.1"/>
</dbReference>
<dbReference type="Pfam" id="PF00691">
    <property type="entry name" value="OmpA"/>
    <property type="match status" value="1"/>
</dbReference>
<dbReference type="InterPro" id="IPR041544">
    <property type="entry name" value="MotY_N"/>
</dbReference>
<evidence type="ECO:0000259" key="2">
    <source>
        <dbReference type="PROSITE" id="PS51123"/>
    </source>
</evidence>
<dbReference type="InterPro" id="IPR036737">
    <property type="entry name" value="OmpA-like_sf"/>
</dbReference>
<dbReference type="PANTHER" id="PTHR30329">
    <property type="entry name" value="STATOR ELEMENT OF FLAGELLAR MOTOR COMPLEX"/>
    <property type="match status" value="1"/>
</dbReference>
<evidence type="ECO:0000313" key="3">
    <source>
        <dbReference type="EMBL" id="MCL6269539.1"/>
    </source>
</evidence>
<comment type="caution">
    <text evidence="3">The sequence shown here is derived from an EMBL/GenBank/DDBJ whole genome shotgun (WGS) entry which is preliminary data.</text>
</comment>
<dbReference type="PANTHER" id="PTHR30329:SF17">
    <property type="entry name" value="LIPOPROTEIN YFIB-RELATED"/>
    <property type="match status" value="1"/>
</dbReference>
<feature type="domain" description="OmpA-like" evidence="2">
    <location>
        <begin position="183"/>
        <end position="301"/>
    </location>
</feature>
<keyword evidence="4" id="KW-1185">Reference proteome</keyword>
<dbReference type="CDD" id="cd07185">
    <property type="entry name" value="OmpA_C-like"/>
    <property type="match status" value="1"/>
</dbReference>
<sequence>MLFMKVRVKVLSDFLAIPFLLLAGLLLTSAASLAANYHVPLDEQSWDFEQVEALRCVLTRNVQGLGEVSLVAGAGQTSSIMLQTMQMRNLRGVARFILRPAPWNRRDPGEELGVTMKDTGTGLKFDLDISPLEWMSKLTHSFWLFLEVYGSRPEPLISLEVPTTGINFQISELTDCLIGLLPYNFEQLEKTVLYFEPGKVFLSERQQLKLADIANYLQWDGTVIGLSIDAHADSSGYRLDNLKLSKQRAEVVYDYLLSKSVKPTQVLHLRHHGQRYPVADNGTRKGRQLNRRVVITLKRDVQRDFVQSALADP</sequence>
<accession>A0ABT0PDT3</accession>
<dbReference type="Proteomes" id="UP001203338">
    <property type="component" value="Unassembled WGS sequence"/>
</dbReference>
<dbReference type="Gene3D" id="2.60.40.2540">
    <property type="match status" value="1"/>
</dbReference>
<dbReference type="Pfam" id="PF18393">
    <property type="entry name" value="MotY_N"/>
    <property type="match status" value="1"/>
</dbReference>
<protein>
    <submittedName>
        <fullName evidence="3">OmpA family protein</fullName>
    </submittedName>
</protein>
<keyword evidence="1" id="KW-0472">Membrane</keyword>
<evidence type="ECO:0000256" key="1">
    <source>
        <dbReference type="PROSITE-ProRule" id="PRU00473"/>
    </source>
</evidence>
<reference evidence="3 4" key="1">
    <citation type="submission" date="2022-05" db="EMBL/GenBank/DDBJ databases">
        <authorList>
            <person name="Park J.-S."/>
        </authorList>
    </citation>
    <scope>NUCLEOTIDE SEQUENCE [LARGE SCALE GENOMIC DNA]</scope>
    <source>
        <strain evidence="3 4">2012CJ34-2</strain>
    </source>
</reference>
<dbReference type="InterPro" id="IPR006665">
    <property type="entry name" value="OmpA-like"/>
</dbReference>
<name>A0ABT0PDT3_9GAMM</name>
<dbReference type="PRINTS" id="PR01023">
    <property type="entry name" value="NAFLGMOTY"/>
</dbReference>
<dbReference type="InterPro" id="IPR050330">
    <property type="entry name" value="Bact_OuterMem_StrucFunc"/>
</dbReference>
<dbReference type="Gene3D" id="3.30.1330.60">
    <property type="entry name" value="OmpA-like domain"/>
    <property type="match status" value="1"/>
</dbReference>
<evidence type="ECO:0000313" key="4">
    <source>
        <dbReference type="Proteomes" id="UP001203338"/>
    </source>
</evidence>
<dbReference type="SUPFAM" id="SSF103088">
    <property type="entry name" value="OmpA-like"/>
    <property type="match status" value="1"/>
</dbReference>
<organism evidence="3 4">
    <name type="scientific">Parendozoicomonas callyspongiae</name>
    <dbReference type="NCBI Taxonomy" id="2942213"/>
    <lineage>
        <taxon>Bacteria</taxon>
        <taxon>Pseudomonadati</taxon>
        <taxon>Pseudomonadota</taxon>
        <taxon>Gammaproteobacteria</taxon>
        <taxon>Oceanospirillales</taxon>
        <taxon>Endozoicomonadaceae</taxon>
        <taxon>Parendozoicomonas</taxon>
    </lineage>
</organism>
<proteinExistence type="predicted"/>
<gene>
    <name evidence="3" type="ORF">M3P05_06240</name>
</gene>